<proteinExistence type="predicted"/>
<sequence>MYRILNCCQIFRPDAGESPLAKRFIDSTKRSTMSAPHSRSAYGNFKNVRLDLEAASGSTKMKRRFFEEQIAKNSVTDRLLQRKIQLGMTAYNGAPSESTAGYDSVEADFAGGASNTASSRTSPSLVAAGELDDVTITEDRREVSRIPVRQSTMSSEDGPRSETVVPDRRSVADLRRQITSRLEMKAPDSSSRGPSRAEGRIREDG</sequence>
<feature type="compositionally biased region" description="Basic and acidic residues" evidence="1">
    <location>
        <begin position="195"/>
        <end position="205"/>
    </location>
</feature>
<comment type="caution">
    <text evidence="2">The sequence shown here is derived from an EMBL/GenBank/DDBJ whole genome shotgun (WGS) entry which is preliminary data.</text>
</comment>
<feature type="region of interest" description="Disordered" evidence="1">
    <location>
        <begin position="139"/>
        <end position="205"/>
    </location>
</feature>
<reference evidence="2 3" key="1">
    <citation type="submission" date="2019-10" db="EMBL/GenBank/DDBJ databases">
        <title>Assembly and Annotation for the nematode Trichostrongylus colubriformis.</title>
        <authorList>
            <person name="Martin J."/>
        </authorList>
    </citation>
    <scope>NUCLEOTIDE SEQUENCE [LARGE SCALE GENOMIC DNA]</scope>
    <source>
        <strain evidence="2">G859</strain>
        <tissue evidence="2">Whole worm</tissue>
    </source>
</reference>
<accession>A0AAN8FF98</accession>
<evidence type="ECO:0000313" key="2">
    <source>
        <dbReference type="EMBL" id="KAK5973017.1"/>
    </source>
</evidence>
<name>A0AAN8FF98_TRICO</name>
<protein>
    <submittedName>
        <fullName evidence="2">Uncharacterized protein</fullName>
    </submittedName>
</protein>
<feature type="compositionally biased region" description="Basic and acidic residues" evidence="1">
    <location>
        <begin position="157"/>
        <end position="186"/>
    </location>
</feature>
<dbReference type="Proteomes" id="UP001331761">
    <property type="component" value="Unassembled WGS sequence"/>
</dbReference>
<organism evidence="2 3">
    <name type="scientific">Trichostrongylus colubriformis</name>
    <name type="common">Black scour worm</name>
    <dbReference type="NCBI Taxonomy" id="6319"/>
    <lineage>
        <taxon>Eukaryota</taxon>
        <taxon>Metazoa</taxon>
        <taxon>Ecdysozoa</taxon>
        <taxon>Nematoda</taxon>
        <taxon>Chromadorea</taxon>
        <taxon>Rhabditida</taxon>
        <taxon>Rhabditina</taxon>
        <taxon>Rhabditomorpha</taxon>
        <taxon>Strongyloidea</taxon>
        <taxon>Trichostrongylidae</taxon>
        <taxon>Trichostrongylus</taxon>
    </lineage>
</organism>
<dbReference type="AlphaFoldDB" id="A0AAN8FF98"/>
<evidence type="ECO:0000313" key="3">
    <source>
        <dbReference type="Proteomes" id="UP001331761"/>
    </source>
</evidence>
<gene>
    <name evidence="2" type="ORF">GCK32_014776</name>
</gene>
<keyword evidence="3" id="KW-1185">Reference proteome</keyword>
<evidence type="ECO:0000256" key="1">
    <source>
        <dbReference type="SAM" id="MobiDB-lite"/>
    </source>
</evidence>
<dbReference type="EMBL" id="WIXE01016005">
    <property type="protein sequence ID" value="KAK5973017.1"/>
    <property type="molecule type" value="Genomic_DNA"/>
</dbReference>